<dbReference type="Proteomes" id="UP001465668">
    <property type="component" value="Unassembled WGS sequence"/>
</dbReference>
<evidence type="ECO:0000256" key="3">
    <source>
        <dbReference type="ARBA" id="ARBA00022692"/>
    </source>
</evidence>
<keyword evidence="4 7" id="KW-1133">Transmembrane helix</keyword>
<evidence type="ECO:0000256" key="5">
    <source>
        <dbReference type="ARBA" id="ARBA00023136"/>
    </source>
</evidence>
<evidence type="ECO:0000313" key="10">
    <source>
        <dbReference type="Proteomes" id="UP001465668"/>
    </source>
</evidence>
<keyword evidence="3 7" id="KW-0812">Transmembrane</keyword>
<feature type="domain" description="Phosphatidic acid phosphatase type 2/haloperoxidase" evidence="8">
    <location>
        <begin position="125"/>
        <end position="275"/>
    </location>
</feature>
<dbReference type="Gene3D" id="1.20.144.10">
    <property type="entry name" value="Phosphatidic acid phosphatase type 2/haloperoxidase"/>
    <property type="match status" value="1"/>
</dbReference>
<dbReference type="Pfam" id="PF01569">
    <property type="entry name" value="PAP2"/>
    <property type="match status" value="1"/>
</dbReference>
<evidence type="ECO:0000259" key="8">
    <source>
        <dbReference type="SMART" id="SM00014"/>
    </source>
</evidence>
<name>A0ABR2Y4T6_9PEZI</name>
<feature type="transmembrane region" description="Helical" evidence="7">
    <location>
        <begin position="229"/>
        <end position="251"/>
    </location>
</feature>
<dbReference type="SUPFAM" id="SSF48317">
    <property type="entry name" value="Acid phosphatase/Vanadium-dependent haloperoxidase"/>
    <property type="match status" value="1"/>
</dbReference>
<comment type="similarity">
    <text evidence="2">Belongs to the PA-phosphatase related phosphoesterase family.</text>
</comment>
<evidence type="ECO:0000256" key="7">
    <source>
        <dbReference type="SAM" id="Phobius"/>
    </source>
</evidence>
<evidence type="ECO:0000256" key="6">
    <source>
        <dbReference type="SAM" id="MobiDB-lite"/>
    </source>
</evidence>
<dbReference type="InterPro" id="IPR036938">
    <property type="entry name" value="PAP2/HPO_sf"/>
</dbReference>
<dbReference type="CDD" id="cd03390">
    <property type="entry name" value="PAP2_containing_1_like"/>
    <property type="match status" value="1"/>
</dbReference>
<comment type="caution">
    <text evidence="9">The sequence shown here is derived from an EMBL/GenBank/DDBJ whole genome shotgun (WGS) entry which is preliminary data.</text>
</comment>
<accession>A0ABR2Y4T6</accession>
<keyword evidence="10" id="KW-1185">Reference proteome</keyword>
<feature type="region of interest" description="Disordered" evidence="6">
    <location>
        <begin position="322"/>
        <end position="366"/>
    </location>
</feature>
<evidence type="ECO:0000256" key="4">
    <source>
        <dbReference type="ARBA" id="ARBA00022989"/>
    </source>
</evidence>
<dbReference type="PANTHER" id="PTHR10165">
    <property type="entry name" value="LIPID PHOSPHATE PHOSPHATASE"/>
    <property type="match status" value="1"/>
</dbReference>
<dbReference type="EMBL" id="JARVKM010000004">
    <property type="protein sequence ID" value="KAK9781139.1"/>
    <property type="molecule type" value="Genomic_DNA"/>
</dbReference>
<comment type="subcellular location">
    <subcellularLocation>
        <location evidence="1">Membrane</location>
        <topology evidence="1">Multi-pass membrane protein</topology>
    </subcellularLocation>
</comment>
<gene>
    <name evidence="9" type="ORF">SCAR479_04960</name>
</gene>
<feature type="transmembrane region" description="Helical" evidence="7">
    <location>
        <begin position="124"/>
        <end position="145"/>
    </location>
</feature>
<keyword evidence="5 7" id="KW-0472">Membrane</keyword>
<protein>
    <recommendedName>
        <fullName evidence="8">Phosphatidic acid phosphatase type 2/haloperoxidase domain-containing protein</fullName>
    </recommendedName>
</protein>
<evidence type="ECO:0000313" key="9">
    <source>
        <dbReference type="EMBL" id="KAK9781139.1"/>
    </source>
</evidence>
<organism evidence="9 10">
    <name type="scientific">Seiridium cardinale</name>
    <dbReference type="NCBI Taxonomy" id="138064"/>
    <lineage>
        <taxon>Eukaryota</taxon>
        <taxon>Fungi</taxon>
        <taxon>Dikarya</taxon>
        <taxon>Ascomycota</taxon>
        <taxon>Pezizomycotina</taxon>
        <taxon>Sordariomycetes</taxon>
        <taxon>Xylariomycetidae</taxon>
        <taxon>Amphisphaeriales</taxon>
        <taxon>Sporocadaceae</taxon>
        <taxon>Seiridium</taxon>
    </lineage>
</organism>
<sequence>MGFLSRRKQPQAGATPKKGGKKPWLRPAKAYSVEQRPSFGQWLKVTSLDLLTLIVFRAGPAATRTFPLTVLSTGEVVYPQFAYPYRDQFIPSWLATVFALAIPIVVILLAQIRIRSFWDINNGIIGLVYAVLTASAFQVVLKWLIGGLRPNFYDVCKPDPSRATQGHGIGYQNYMFTREICTGELQEGIDNALQSFPSGHTATIFAGMVFLYLYLNAKLKVFSNYQPSLWKLVLLYLPILGATLVGGSLTVDRSHNWYDIVAGAIIGIVFAFSAYRMMYAAIWNYRINHIPLNRGSAFEWREGTEGADFVFSEHAGWKSRRKRKTSALPAPVTSTASGHKNGHTDEHNVGQAGASMSSARRGDGMV</sequence>
<evidence type="ECO:0000256" key="1">
    <source>
        <dbReference type="ARBA" id="ARBA00004141"/>
    </source>
</evidence>
<proteinExistence type="inferred from homology"/>
<dbReference type="PANTHER" id="PTHR10165:SF84">
    <property type="entry name" value="PHOSPHATIDIC ACID PHOSPHATASE BETA"/>
    <property type="match status" value="1"/>
</dbReference>
<dbReference type="SMART" id="SM00014">
    <property type="entry name" value="acidPPc"/>
    <property type="match status" value="1"/>
</dbReference>
<dbReference type="InterPro" id="IPR000326">
    <property type="entry name" value="PAP2/HPO"/>
</dbReference>
<feature type="region of interest" description="Disordered" evidence="6">
    <location>
        <begin position="1"/>
        <end position="24"/>
    </location>
</feature>
<feature type="transmembrane region" description="Helical" evidence="7">
    <location>
        <begin position="93"/>
        <end position="112"/>
    </location>
</feature>
<feature type="transmembrane region" description="Helical" evidence="7">
    <location>
        <begin position="257"/>
        <end position="275"/>
    </location>
</feature>
<evidence type="ECO:0000256" key="2">
    <source>
        <dbReference type="ARBA" id="ARBA00008816"/>
    </source>
</evidence>
<dbReference type="InterPro" id="IPR043216">
    <property type="entry name" value="PAP-like"/>
</dbReference>
<feature type="transmembrane region" description="Helical" evidence="7">
    <location>
        <begin position="199"/>
        <end position="217"/>
    </location>
</feature>
<reference evidence="9 10" key="1">
    <citation type="submission" date="2024-02" db="EMBL/GenBank/DDBJ databases">
        <title>First draft genome assembly of two strains of Seiridium cardinale.</title>
        <authorList>
            <person name="Emiliani G."/>
            <person name="Scali E."/>
        </authorList>
    </citation>
    <scope>NUCLEOTIDE SEQUENCE [LARGE SCALE GENOMIC DNA]</scope>
    <source>
        <strain evidence="9 10">BM-138-000479</strain>
    </source>
</reference>